<dbReference type="Gene3D" id="3.50.30.30">
    <property type="match status" value="1"/>
</dbReference>
<dbReference type="InterPro" id="IPR046450">
    <property type="entry name" value="PA_dom_sf"/>
</dbReference>
<dbReference type="EMBL" id="JACIJR010000002">
    <property type="protein sequence ID" value="MBB5728433.1"/>
    <property type="molecule type" value="Genomic_DNA"/>
</dbReference>
<evidence type="ECO:0000256" key="5">
    <source>
        <dbReference type="ARBA" id="ARBA00022801"/>
    </source>
</evidence>
<accession>A0A7W9F0P2</accession>
<comment type="caution">
    <text evidence="9">The sequence shown here is derived from an EMBL/GenBank/DDBJ whole genome shotgun (WGS) entry which is preliminary data.</text>
</comment>
<proteinExistence type="predicted"/>
<dbReference type="GO" id="GO:0004180">
    <property type="term" value="F:carboxypeptidase activity"/>
    <property type="evidence" value="ECO:0007669"/>
    <property type="project" value="UniProtKB-KW"/>
</dbReference>
<keyword evidence="1" id="KW-0031">Aminopeptidase</keyword>
<organism evidence="9 10">
    <name type="scientific">Sphingomonas prati</name>
    <dbReference type="NCBI Taxonomy" id="1843237"/>
    <lineage>
        <taxon>Bacteria</taxon>
        <taxon>Pseudomonadati</taxon>
        <taxon>Pseudomonadota</taxon>
        <taxon>Alphaproteobacteria</taxon>
        <taxon>Sphingomonadales</taxon>
        <taxon>Sphingomonadaceae</taxon>
        <taxon>Sphingomonas</taxon>
    </lineage>
</organism>
<evidence type="ECO:0000256" key="7">
    <source>
        <dbReference type="SAM" id="SignalP"/>
    </source>
</evidence>
<name>A0A7W9F0P2_9SPHN</name>
<evidence type="ECO:0000256" key="2">
    <source>
        <dbReference type="ARBA" id="ARBA00022670"/>
    </source>
</evidence>
<dbReference type="SUPFAM" id="SSF53187">
    <property type="entry name" value="Zn-dependent exopeptidases"/>
    <property type="match status" value="1"/>
</dbReference>
<dbReference type="SUPFAM" id="SSF52025">
    <property type="entry name" value="PA domain"/>
    <property type="match status" value="1"/>
</dbReference>
<evidence type="ECO:0000313" key="10">
    <source>
        <dbReference type="Proteomes" id="UP000546701"/>
    </source>
</evidence>
<keyword evidence="9" id="KW-0121">Carboxypeptidase</keyword>
<reference evidence="9 10" key="1">
    <citation type="submission" date="2020-08" db="EMBL/GenBank/DDBJ databases">
        <title>Genomic Encyclopedia of Type Strains, Phase IV (KMG-IV): sequencing the most valuable type-strain genomes for metagenomic binning, comparative biology and taxonomic classification.</title>
        <authorList>
            <person name="Goeker M."/>
        </authorList>
    </citation>
    <scope>NUCLEOTIDE SEQUENCE [LARGE SCALE GENOMIC DNA]</scope>
    <source>
        <strain evidence="9 10">DSM 103336</strain>
    </source>
</reference>
<evidence type="ECO:0000256" key="6">
    <source>
        <dbReference type="ARBA" id="ARBA00022833"/>
    </source>
</evidence>
<feature type="chain" id="PRO_5031005613" evidence="7">
    <location>
        <begin position="23"/>
        <end position="555"/>
    </location>
</feature>
<feature type="signal peptide" evidence="7">
    <location>
        <begin position="1"/>
        <end position="22"/>
    </location>
</feature>
<dbReference type="Pfam" id="PF04389">
    <property type="entry name" value="Peptidase_M28"/>
    <property type="match status" value="1"/>
</dbReference>
<dbReference type="InterPro" id="IPR007484">
    <property type="entry name" value="Peptidase_M28"/>
</dbReference>
<keyword evidence="4 7" id="KW-0732">Signal</keyword>
<dbReference type="PANTHER" id="PTHR12147:SF56">
    <property type="entry name" value="AMINOPEPTIDASE YDR415C-RELATED"/>
    <property type="match status" value="1"/>
</dbReference>
<sequence>MIGSGWRCGVALAAMLATGAAAAPAISPERMSASVKVLASDAFEGRAPGTPGETRTVDWLVGQFKAMGLQPGGRGGSWTQPVPLVRTQVAPGGTIAVAGQPLVRGRDIYVSTVRPVDRVAIDKAPMVFVGYGVSAPERQWDDFKGVDLKGKVAVFLVNDPDFEAVAGDDAKGKFGDRRMTYYGRWTYKYEEAARRGAIAALIVHDTAGAGYGWDTVTAPGGENYDIIRTDPNARVPLQGWLSGDAATALFARAGLDLAAERVRARSRTFRPVPMRALTFSANLSVKQERVESRNVLARIPGTRRPDETVMIGAHWDAYGKGTPDAQGRTVRPGANDDALGVAGVLELARGFAAGPKPARSLVFALWSGEERGLLGSETYATDPIYPIDRTVANLTLDVLQTAGPARDVILVGQGQNQLEDDLARAANAQGRRVTPESLPERGLFYRADHFSLARRGVPTLLLMALGGGPDLVAGGRAAGDAWLRDYMKCYHQTCDAWDAKWDLRGAAADTELVRTIAANLSNDTRWPDWRADSEFAAIRSQSAAQRRQASSQPFK</sequence>
<dbReference type="GO" id="GO:0046872">
    <property type="term" value="F:metal ion binding"/>
    <property type="evidence" value="ECO:0007669"/>
    <property type="project" value="UniProtKB-KW"/>
</dbReference>
<protein>
    <submittedName>
        <fullName evidence="9">Zn-dependent M28 family amino/carboxypeptidase</fullName>
    </submittedName>
</protein>
<dbReference type="Proteomes" id="UP000546701">
    <property type="component" value="Unassembled WGS sequence"/>
</dbReference>
<dbReference type="InterPro" id="IPR045175">
    <property type="entry name" value="M28_fam"/>
</dbReference>
<feature type="domain" description="Peptidase M28" evidence="8">
    <location>
        <begin position="294"/>
        <end position="509"/>
    </location>
</feature>
<gene>
    <name evidence="9" type="ORF">FHS99_000903</name>
</gene>
<evidence type="ECO:0000313" key="9">
    <source>
        <dbReference type="EMBL" id="MBB5728433.1"/>
    </source>
</evidence>
<dbReference type="OrthoDB" id="9778250at2"/>
<evidence type="ECO:0000256" key="1">
    <source>
        <dbReference type="ARBA" id="ARBA00022438"/>
    </source>
</evidence>
<dbReference type="CDD" id="cd05660">
    <property type="entry name" value="M28_like_PA"/>
    <property type="match status" value="1"/>
</dbReference>
<evidence type="ECO:0000256" key="3">
    <source>
        <dbReference type="ARBA" id="ARBA00022723"/>
    </source>
</evidence>
<dbReference type="GO" id="GO:0006508">
    <property type="term" value="P:proteolysis"/>
    <property type="evidence" value="ECO:0007669"/>
    <property type="project" value="UniProtKB-KW"/>
</dbReference>
<dbReference type="GO" id="GO:0008235">
    <property type="term" value="F:metalloexopeptidase activity"/>
    <property type="evidence" value="ECO:0007669"/>
    <property type="project" value="InterPro"/>
</dbReference>
<dbReference type="CDD" id="cd04821">
    <property type="entry name" value="PA_M28_1_2"/>
    <property type="match status" value="1"/>
</dbReference>
<dbReference type="PANTHER" id="PTHR12147">
    <property type="entry name" value="METALLOPEPTIDASE M28 FAMILY MEMBER"/>
    <property type="match status" value="1"/>
</dbReference>
<keyword evidence="5" id="KW-0378">Hydrolase</keyword>
<dbReference type="Gene3D" id="3.40.630.10">
    <property type="entry name" value="Zn peptidases"/>
    <property type="match status" value="2"/>
</dbReference>
<keyword evidence="3" id="KW-0479">Metal-binding</keyword>
<evidence type="ECO:0000256" key="4">
    <source>
        <dbReference type="ARBA" id="ARBA00022729"/>
    </source>
</evidence>
<keyword evidence="10" id="KW-1185">Reference proteome</keyword>
<dbReference type="RefSeq" id="WP_157177182.1">
    <property type="nucleotide sequence ID" value="NZ_BMJP01000001.1"/>
</dbReference>
<dbReference type="AlphaFoldDB" id="A0A7W9F0P2"/>
<evidence type="ECO:0000259" key="8">
    <source>
        <dbReference type="Pfam" id="PF04389"/>
    </source>
</evidence>
<dbReference type="GO" id="GO:0004177">
    <property type="term" value="F:aminopeptidase activity"/>
    <property type="evidence" value="ECO:0007669"/>
    <property type="project" value="UniProtKB-KW"/>
</dbReference>
<keyword evidence="6" id="KW-0862">Zinc</keyword>
<keyword evidence="2" id="KW-0645">Protease</keyword>